<protein>
    <submittedName>
        <fullName evidence="2">DUF4389 domain-containing protein</fullName>
    </submittedName>
</protein>
<name>A0ABY4Q5T0_9ACTN</name>
<feature type="transmembrane region" description="Helical" evidence="1">
    <location>
        <begin position="36"/>
        <end position="58"/>
    </location>
</feature>
<proteinExistence type="predicted"/>
<dbReference type="Pfam" id="PF14333">
    <property type="entry name" value="DUF4389"/>
    <property type="match status" value="2"/>
</dbReference>
<keyword evidence="3" id="KW-1185">Reference proteome</keyword>
<evidence type="ECO:0000313" key="2">
    <source>
        <dbReference type="EMBL" id="UQT61076.1"/>
    </source>
</evidence>
<evidence type="ECO:0000256" key="1">
    <source>
        <dbReference type="SAM" id="Phobius"/>
    </source>
</evidence>
<dbReference type="InterPro" id="IPR025498">
    <property type="entry name" value="DUF4389"/>
</dbReference>
<sequence>MTLATPYPTQLGLKGTRHIARWRPLVQWLLAVPQLLIAYVLSLLRGVLTFIAFFTVLFTRRIPRPLFDAIAMTFRYEWRVASYALFLREDYPPFDFQSASGDDGLDPHTVVTFTYPERMSRWQPLIKWLLAVPHYLVLFLLSIAAMASVIVGFFAVLITGEYPLGIRDFVVGVYRYNLRVQAYVGLLTDSYPPFSLQAG</sequence>
<reference evidence="2 3" key="1">
    <citation type="submission" date="2022-05" db="EMBL/GenBank/DDBJ databases">
        <authorList>
            <person name="Zhou X."/>
            <person name="Li K."/>
            <person name="Man Y."/>
        </authorList>
    </citation>
    <scope>NUCLEOTIDE SEQUENCE [LARGE SCALE GENOMIC DNA]</scope>
    <source>
        <strain evidence="2 3">MS405</strain>
    </source>
</reference>
<keyword evidence="1" id="KW-0472">Membrane</keyword>
<keyword evidence="1" id="KW-0812">Transmembrane</keyword>
<feature type="transmembrane region" description="Helical" evidence="1">
    <location>
        <begin position="128"/>
        <end position="158"/>
    </location>
</feature>
<accession>A0ABY4Q5T0</accession>
<dbReference type="EMBL" id="CP097289">
    <property type="protein sequence ID" value="UQT61076.1"/>
    <property type="molecule type" value="Genomic_DNA"/>
</dbReference>
<gene>
    <name evidence="2" type="ORF">M4V62_41740</name>
</gene>
<dbReference type="RefSeq" id="WP_249592408.1">
    <property type="nucleotide sequence ID" value="NZ_BAAAQL010000041.1"/>
</dbReference>
<evidence type="ECO:0000313" key="3">
    <source>
        <dbReference type="Proteomes" id="UP000829992"/>
    </source>
</evidence>
<organism evidence="2 3">
    <name type="scientific">Streptomyces durmitorensis</name>
    <dbReference type="NCBI Taxonomy" id="319947"/>
    <lineage>
        <taxon>Bacteria</taxon>
        <taxon>Bacillati</taxon>
        <taxon>Actinomycetota</taxon>
        <taxon>Actinomycetes</taxon>
        <taxon>Kitasatosporales</taxon>
        <taxon>Streptomycetaceae</taxon>
        <taxon>Streptomyces</taxon>
    </lineage>
</organism>
<dbReference type="Proteomes" id="UP000829992">
    <property type="component" value="Chromosome"/>
</dbReference>
<keyword evidence="1" id="KW-1133">Transmembrane helix</keyword>